<dbReference type="Pfam" id="PF18802">
    <property type="entry name" value="CxC1"/>
    <property type="match status" value="1"/>
</dbReference>
<dbReference type="AlphaFoldDB" id="A0A2N5VJX5"/>
<evidence type="ECO:0000259" key="1">
    <source>
        <dbReference type="Pfam" id="PF18802"/>
    </source>
</evidence>
<gene>
    <name evidence="2" type="ORF">PCASD_01725</name>
</gene>
<evidence type="ECO:0000313" key="2">
    <source>
        <dbReference type="EMBL" id="PLW50282.1"/>
    </source>
</evidence>
<organism evidence="2 3">
    <name type="scientific">Puccinia coronata f. sp. avenae</name>
    <dbReference type="NCBI Taxonomy" id="200324"/>
    <lineage>
        <taxon>Eukaryota</taxon>
        <taxon>Fungi</taxon>
        <taxon>Dikarya</taxon>
        <taxon>Basidiomycota</taxon>
        <taxon>Pucciniomycotina</taxon>
        <taxon>Pucciniomycetes</taxon>
        <taxon>Pucciniales</taxon>
        <taxon>Pucciniaceae</taxon>
        <taxon>Puccinia</taxon>
    </lineage>
</organism>
<reference evidence="2 3" key="1">
    <citation type="submission" date="2017-11" db="EMBL/GenBank/DDBJ databases">
        <title>De novo assembly and phasing of dikaryotic genomes from two isolates of Puccinia coronata f. sp. avenae, the causal agent of oat crown rust.</title>
        <authorList>
            <person name="Miller M.E."/>
            <person name="Zhang Y."/>
            <person name="Omidvar V."/>
            <person name="Sperschneider J."/>
            <person name="Schwessinger B."/>
            <person name="Raley C."/>
            <person name="Palmer J.M."/>
            <person name="Garnica D."/>
            <person name="Upadhyaya N."/>
            <person name="Rathjen J."/>
            <person name="Taylor J.M."/>
            <person name="Park R.F."/>
            <person name="Dodds P.N."/>
            <person name="Hirsch C.D."/>
            <person name="Kianian S.F."/>
            <person name="Figueroa M."/>
        </authorList>
    </citation>
    <scope>NUCLEOTIDE SEQUENCE [LARGE SCALE GENOMIC DNA]</scope>
    <source>
        <strain evidence="2">12SD80</strain>
    </source>
</reference>
<dbReference type="EMBL" id="PGCI01000011">
    <property type="protein sequence ID" value="PLW50282.1"/>
    <property type="molecule type" value="Genomic_DNA"/>
</dbReference>
<evidence type="ECO:0000313" key="3">
    <source>
        <dbReference type="Proteomes" id="UP000235392"/>
    </source>
</evidence>
<dbReference type="PANTHER" id="PTHR33096:SF1">
    <property type="entry name" value="CXC1-LIKE CYSTEINE CLUSTER ASSOCIATED WITH KDZ TRANSPOSASES DOMAIN-CONTAINING PROTEIN"/>
    <property type="match status" value="1"/>
</dbReference>
<dbReference type="Proteomes" id="UP000235392">
    <property type="component" value="Unassembled WGS sequence"/>
</dbReference>
<dbReference type="InterPro" id="IPR041320">
    <property type="entry name" value="CxC1"/>
</dbReference>
<feature type="domain" description="CxC1-like cysteine cluster associated with KDZ transposases" evidence="1">
    <location>
        <begin position="1"/>
        <end position="34"/>
    </location>
</feature>
<sequence>MRLLAYHNYAWHHSNVRTLPFVETQKVFAKERSEVLWNQSKSAGRNLQKCFSKAVLLYRKLLGKTRDVVHTTLGLNNSTKLASKFCPACFAPSMKTGSHQVNPATWMK</sequence>
<dbReference type="PANTHER" id="PTHR33096">
    <property type="entry name" value="CXC2 DOMAIN-CONTAINING PROTEIN"/>
    <property type="match status" value="1"/>
</dbReference>
<accession>A0A2N5VJX5</accession>
<name>A0A2N5VJX5_9BASI</name>
<proteinExistence type="predicted"/>
<comment type="caution">
    <text evidence="2">The sequence shown here is derived from an EMBL/GenBank/DDBJ whole genome shotgun (WGS) entry which is preliminary data.</text>
</comment>
<protein>
    <recommendedName>
        <fullName evidence="1">CxC1-like cysteine cluster associated with KDZ transposases domain-containing protein</fullName>
    </recommendedName>
</protein>